<comment type="similarity">
    <text evidence="1">Belongs to the UPF0161 family.</text>
</comment>
<evidence type="ECO:0000313" key="4">
    <source>
        <dbReference type="Proteomes" id="UP000536179"/>
    </source>
</evidence>
<keyword evidence="1" id="KW-1003">Cell membrane</keyword>
<dbReference type="SMART" id="SM01234">
    <property type="entry name" value="Haemolytic"/>
    <property type="match status" value="1"/>
</dbReference>
<dbReference type="Proteomes" id="UP000536179">
    <property type="component" value="Unassembled WGS sequence"/>
</dbReference>
<dbReference type="InterPro" id="IPR002696">
    <property type="entry name" value="Membr_insert_effic_factor_YidD"/>
</dbReference>
<dbReference type="PANTHER" id="PTHR33383:SF1">
    <property type="entry name" value="MEMBRANE PROTEIN INSERTION EFFICIENCY FACTOR-RELATED"/>
    <property type="match status" value="1"/>
</dbReference>
<gene>
    <name evidence="3" type="ORF">FHS27_003217</name>
</gene>
<evidence type="ECO:0000313" key="3">
    <source>
        <dbReference type="EMBL" id="MBB3207396.1"/>
    </source>
</evidence>
<keyword evidence="4" id="KW-1185">Reference proteome</keyword>
<feature type="transmembrane region" description="Helical" evidence="2">
    <location>
        <begin position="20"/>
        <end position="39"/>
    </location>
</feature>
<proteinExistence type="inferred from homology"/>
<dbReference type="AlphaFoldDB" id="A0A7W5H6Z2"/>
<dbReference type="RefSeq" id="WP_184305737.1">
    <property type="nucleotide sequence ID" value="NZ_JACHXU010000010.1"/>
</dbReference>
<keyword evidence="2" id="KW-0812">Transmembrane</keyword>
<keyword evidence="2" id="KW-1133">Transmembrane helix</keyword>
<keyword evidence="1 2" id="KW-0472">Membrane</keyword>
<protein>
    <recommendedName>
        <fullName evidence="1">Putative membrane protein insertion efficiency factor</fullName>
    </recommendedName>
</protein>
<name>A0A7W5H6Z2_9BACT</name>
<comment type="caution">
    <text evidence="3">The sequence shown here is derived from an EMBL/GenBank/DDBJ whole genome shotgun (WGS) entry which is preliminary data.</text>
</comment>
<reference evidence="3 4" key="1">
    <citation type="submission" date="2020-08" db="EMBL/GenBank/DDBJ databases">
        <title>Genomic Encyclopedia of Type Strains, Phase III (KMG-III): the genomes of soil and plant-associated and newly described type strains.</title>
        <authorList>
            <person name="Whitman W."/>
        </authorList>
    </citation>
    <scope>NUCLEOTIDE SEQUENCE [LARGE SCALE GENOMIC DNA]</scope>
    <source>
        <strain evidence="3 4">CECT 8075</strain>
    </source>
</reference>
<accession>A0A7W5H6Z2</accession>
<dbReference type="GO" id="GO:0005886">
    <property type="term" value="C:plasma membrane"/>
    <property type="evidence" value="ECO:0007669"/>
    <property type="project" value="UniProtKB-SubCell"/>
</dbReference>
<dbReference type="PANTHER" id="PTHR33383">
    <property type="entry name" value="MEMBRANE PROTEIN INSERTION EFFICIENCY FACTOR-RELATED"/>
    <property type="match status" value="1"/>
</dbReference>
<evidence type="ECO:0000256" key="1">
    <source>
        <dbReference type="HAMAP-Rule" id="MF_00386"/>
    </source>
</evidence>
<comment type="function">
    <text evidence="1">Could be involved in insertion of integral membrane proteins into the membrane.</text>
</comment>
<sequence length="92" mass="10316">MDSDEKPDDNKPHRWAPLRWISAAFIFAIVGVIRGYQIFISPLLGPNCRFTPTCSAYAIGAIRKHGPIRGTWAAIKRISRCHPWNPGGYDPP</sequence>
<organism evidence="3 4">
    <name type="scientific">Aporhodopirellula rubra</name>
    <dbReference type="NCBI Taxonomy" id="980271"/>
    <lineage>
        <taxon>Bacteria</taxon>
        <taxon>Pseudomonadati</taxon>
        <taxon>Planctomycetota</taxon>
        <taxon>Planctomycetia</taxon>
        <taxon>Pirellulales</taxon>
        <taxon>Pirellulaceae</taxon>
        <taxon>Aporhodopirellula</taxon>
    </lineage>
</organism>
<dbReference type="HAMAP" id="MF_00386">
    <property type="entry name" value="UPF0161_YidD"/>
    <property type="match status" value="1"/>
</dbReference>
<dbReference type="NCBIfam" id="TIGR00278">
    <property type="entry name" value="membrane protein insertion efficiency factor YidD"/>
    <property type="match status" value="1"/>
</dbReference>
<dbReference type="EMBL" id="JACHXU010000010">
    <property type="protein sequence ID" value="MBB3207396.1"/>
    <property type="molecule type" value="Genomic_DNA"/>
</dbReference>
<comment type="subcellular location">
    <subcellularLocation>
        <location evidence="1">Cell membrane</location>
        <topology evidence="1">Peripheral membrane protein</topology>
        <orientation evidence="1">Cytoplasmic side</orientation>
    </subcellularLocation>
</comment>
<dbReference type="Pfam" id="PF01809">
    <property type="entry name" value="YidD"/>
    <property type="match status" value="1"/>
</dbReference>
<evidence type="ECO:0000256" key="2">
    <source>
        <dbReference type="SAM" id="Phobius"/>
    </source>
</evidence>